<name>A0ABQ1LGD4_9SPHI</name>
<dbReference type="Proteomes" id="UP000597338">
    <property type="component" value="Unassembled WGS sequence"/>
</dbReference>
<organism evidence="1 2">
    <name type="scientific">Parapedobacter defluvii</name>
    <dbReference type="NCBI Taxonomy" id="2045106"/>
    <lineage>
        <taxon>Bacteria</taxon>
        <taxon>Pseudomonadati</taxon>
        <taxon>Bacteroidota</taxon>
        <taxon>Sphingobacteriia</taxon>
        <taxon>Sphingobacteriales</taxon>
        <taxon>Sphingobacteriaceae</taxon>
        <taxon>Parapedobacter</taxon>
    </lineage>
</organism>
<reference evidence="2" key="1">
    <citation type="journal article" date="2019" name="Int. J. Syst. Evol. Microbiol.">
        <title>The Global Catalogue of Microorganisms (GCM) 10K type strain sequencing project: providing services to taxonomists for standard genome sequencing and annotation.</title>
        <authorList>
            <consortium name="The Broad Institute Genomics Platform"/>
            <consortium name="The Broad Institute Genome Sequencing Center for Infectious Disease"/>
            <person name="Wu L."/>
            <person name="Ma J."/>
        </authorList>
    </citation>
    <scope>NUCLEOTIDE SEQUENCE [LARGE SCALE GENOMIC DNA]</scope>
    <source>
        <strain evidence="2">CGMCC 1.15342</strain>
    </source>
</reference>
<accession>A0ABQ1LGD4</accession>
<comment type="caution">
    <text evidence="1">The sequence shown here is derived from an EMBL/GenBank/DDBJ whole genome shotgun (WGS) entry which is preliminary data.</text>
</comment>
<sequence length="58" mass="6907">MAGDWDMQTKSIRNQHPRLTTLDLRFEDGKEKELIMRMGMRLNKNTADIINILKRHQP</sequence>
<evidence type="ECO:0000313" key="1">
    <source>
        <dbReference type="EMBL" id="GGC23388.1"/>
    </source>
</evidence>
<gene>
    <name evidence="1" type="ORF">GCM10011386_14130</name>
</gene>
<keyword evidence="2" id="KW-1185">Reference proteome</keyword>
<evidence type="ECO:0008006" key="3">
    <source>
        <dbReference type="Google" id="ProtNLM"/>
    </source>
</evidence>
<evidence type="ECO:0000313" key="2">
    <source>
        <dbReference type="Proteomes" id="UP000597338"/>
    </source>
</evidence>
<proteinExistence type="predicted"/>
<dbReference type="EMBL" id="BMIK01000003">
    <property type="protein sequence ID" value="GGC23388.1"/>
    <property type="molecule type" value="Genomic_DNA"/>
</dbReference>
<protein>
    <recommendedName>
        <fullName evidence="3">Transposase</fullName>
    </recommendedName>
</protein>